<dbReference type="InterPro" id="IPR035907">
    <property type="entry name" value="Hppk_sf"/>
</dbReference>
<dbReference type="SUPFAM" id="SSF55083">
    <property type="entry name" value="6-hydroxymethyl-7,8-dihydropterin pyrophosphokinase, HPPK"/>
    <property type="match status" value="1"/>
</dbReference>
<evidence type="ECO:0000256" key="7">
    <source>
        <dbReference type="ARBA" id="ARBA00022777"/>
    </source>
</evidence>
<name>U2CNZ8_9BACE</name>
<evidence type="ECO:0000256" key="12">
    <source>
        <dbReference type="ARBA" id="ARBA00033413"/>
    </source>
</evidence>
<dbReference type="PATRIC" id="fig|1321819.3.peg.1259"/>
<reference evidence="14 15" key="1">
    <citation type="submission" date="2013-08" db="EMBL/GenBank/DDBJ databases">
        <authorList>
            <person name="Weinstock G."/>
            <person name="Sodergren E."/>
            <person name="Wylie T."/>
            <person name="Fulton L."/>
            <person name="Fulton R."/>
            <person name="Fronick C."/>
            <person name="O'Laughlin M."/>
            <person name="Godfrey J."/>
            <person name="Miner T."/>
            <person name="Herter B."/>
            <person name="Appelbaum E."/>
            <person name="Cordes M."/>
            <person name="Lek S."/>
            <person name="Wollam A."/>
            <person name="Pepin K.H."/>
            <person name="Palsikar V.B."/>
            <person name="Mitreva M."/>
            <person name="Wilson R.K."/>
        </authorList>
    </citation>
    <scope>NUCLEOTIDE SEQUENCE [LARGE SCALE GENOMIC DNA]</scope>
    <source>
        <strain evidence="14 15">F0041</strain>
    </source>
</reference>
<evidence type="ECO:0000256" key="8">
    <source>
        <dbReference type="ARBA" id="ARBA00022840"/>
    </source>
</evidence>
<dbReference type="EC" id="2.7.6.3" evidence="3"/>
<evidence type="ECO:0000256" key="5">
    <source>
        <dbReference type="ARBA" id="ARBA00022679"/>
    </source>
</evidence>
<evidence type="ECO:0000256" key="6">
    <source>
        <dbReference type="ARBA" id="ARBA00022741"/>
    </source>
</evidence>
<dbReference type="Pfam" id="PF01288">
    <property type="entry name" value="HPPK"/>
    <property type="match status" value="1"/>
</dbReference>
<evidence type="ECO:0000256" key="1">
    <source>
        <dbReference type="ARBA" id="ARBA00005051"/>
    </source>
</evidence>
<dbReference type="UniPathway" id="UPA00077">
    <property type="reaction ID" value="UER00155"/>
</dbReference>
<dbReference type="RefSeq" id="WP_021644737.1">
    <property type="nucleotide sequence ID" value="NZ_KE993085.1"/>
</dbReference>
<keyword evidence="8" id="KW-0067">ATP-binding</keyword>
<comment type="pathway">
    <text evidence="1">Cofactor biosynthesis; tetrahydrofolate biosynthesis; 2-amino-4-hydroxy-6-hydroxymethyl-7,8-dihydropteridine diphosphate from 7,8-dihydroneopterin triphosphate: step 4/4.</text>
</comment>
<comment type="function">
    <text evidence="10">Catalyzes the transfer of pyrophosphate from adenosine triphosphate (ATP) to 6-hydroxymethyl-7,8-dihydropterin, an enzymatic step in folate biosynthesis pathway.</text>
</comment>
<accession>U2CNZ8</accession>
<evidence type="ECO:0000313" key="15">
    <source>
        <dbReference type="Proteomes" id="UP000016496"/>
    </source>
</evidence>
<dbReference type="Gene3D" id="3.30.70.560">
    <property type="entry name" value="7,8-Dihydro-6-hydroxymethylpterin-pyrophosphokinase HPPK"/>
    <property type="match status" value="1"/>
</dbReference>
<dbReference type="GO" id="GO:0046656">
    <property type="term" value="P:folic acid biosynthetic process"/>
    <property type="evidence" value="ECO:0007669"/>
    <property type="project" value="UniProtKB-KW"/>
</dbReference>
<organism evidence="14 15">
    <name type="scientific">Bacteroides pyogenes F0041</name>
    <dbReference type="NCBI Taxonomy" id="1321819"/>
    <lineage>
        <taxon>Bacteria</taxon>
        <taxon>Pseudomonadati</taxon>
        <taxon>Bacteroidota</taxon>
        <taxon>Bacteroidia</taxon>
        <taxon>Bacteroidales</taxon>
        <taxon>Bacteroidaceae</taxon>
        <taxon>Bacteroides</taxon>
    </lineage>
</organism>
<evidence type="ECO:0000256" key="9">
    <source>
        <dbReference type="ARBA" id="ARBA00022909"/>
    </source>
</evidence>
<dbReference type="EMBL" id="AWSV01000076">
    <property type="protein sequence ID" value="ERI85788.1"/>
    <property type="molecule type" value="Genomic_DNA"/>
</dbReference>
<comment type="caution">
    <text evidence="14">The sequence shown here is derived from an EMBL/GenBank/DDBJ whole genome shotgun (WGS) entry which is preliminary data.</text>
</comment>
<keyword evidence="6" id="KW-0547">Nucleotide-binding</keyword>
<evidence type="ECO:0000256" key="11">
    <source>
        <dbReference type="ARBA" id="ARBA00029766"/>
    </source>
</evidence>
<dbReference type="GO" id="GO:0005524">
    <property type="term" value="F:ATP binding"/>
    <property type="evidence" value="ECO:0007669"/>
    <property type="project" value="UniProtKB-KW"/>
</dbReference>
<dbReference type="HOGENOM" id="CLU_097916_4_0_10"/>
<dbReference type="GO" id="GO:0003848">
    <property type="term" value="F:2-amino-4-hydroxy-6-hydroxymethyldihydropteridine diphosphokinase activity"/>
    <property type="evidence" value="ECO:0007669"/>
    <property type="project" value="UniProtKB-EC"/>
</dbReference>
<feature type="domain" description="7,8-dihydro-6-hydroxymethylpterin-pyrophosphokinase" evidence="13">
    <location>
        <begin position="5"/>
        <end position="122"/>
    </location>
</feature>
<keyword evidence="9" id="KW-0289">Folate biosynthesis</keyword>
<dbReference type="OrthoDB" id="1122272at2"/>
<evidence type="ECO:0000256" key="3">
    <source>
        <dbReference type="ARBA" id="ARBA00013253"/>
    </source>
</evidence>
<dbReference type="Proteomes" id="UP000016496">
    <property type="component" value="Unassembled WGS sequence"/>
</dbReference>
<keyword evidence="7 14" id="KW-0418">Kinase</keyword>
<dbReference type="GO" id="GO:0016301">
    <property type="term" value="F:kinase activity"/>
    <property type="evidence" value="ECO:0007669"/>
    <property type="project" value="UniProtKB-KW"/>
</dbReference>
<dbReference type="InterPro" id="IPR000550">
    <property type="entry name" value="Hppk"/>
</dbReference>
<evidence type="ECO:0000313" key="14">
    <source>
        <dbReference type="EMBL" id="ERI85788.1"/>
    </source>
</evidence>
<evidence type="ECO:0000256" key="10">
    <source>
        <dbReference type="ARBA" id="ARBA00029409"/>
    </source>
</evidence>
<evidence type="ECO:0000256" key="4">
    <source>
        <dbReference type="ARBA" id="ARBA00016218"/>
    </source>
</evidence>
<dbReference type="PANTHER" id="PTHR43071">
    <property type="entry name" value="2-AMINO-4-HYDROXY-6-HYDROXYMETHYLDIHYDROPTERIDINE PYROPHOSPHOKINASE"/>
    <property type="match status" value="1"/>
</dbReference>
<keyword evidence="5" id="KW-0808">Transferase</keyword>
<dbReference type="GO" id="GO:0046654">
    <property type="term" value="P:tetrahydrofolate biosynthetic process"/>
    <property type="evidence" value="ECO:0007669"/>
    <property type="project" value="UniProtKB-UniPathway"/>
</dbReference>
<proteinExistence type="inferred from homology"/>
<comment type="similarity">
    <text evidence="2">Belongs to the HPPK family.</text>
</comment>
<evidence type="ECO:0000256" key="2">
    <source>
        <dbReference type="ARBA" id="ARBA00005810"/>
    </source>
</evidence>
<dbReference type="AlphaFoldDB" id="U2CNZ8"/>
<gene>
    <name evidence="14" type="ORF">HMPREF1981_01375</name>
</gene>
<protein>
    <recommendedName>
        <fullName evidence="4">2-amino-4-hydroxy-6-hydroxymethyldihydropteridine pyrophosphokinase</fullName>
        <ecNumber evidence="3">2.7.6.3</ecNumber>
    </recommendedName>
    <alternativeName>
        <fullName evidence="11">6-hydroxymethyl-7,8-dihydropterin pyrophosphokinase</fullName>
    </alternativeName>
    <alternativeName>
        <fullName evidence="12">7,8-dihydro-6-hydroxymethylpterin-pyrophosphokinase</fullName>
    </alternativeName>
</protein>
<dbReference type="PANTHER" id="PTHR43071:SF1">
    <property type="entry name" value="2-AMINO-4-HYDROXY-6-HYDROXYMETHYLDIHYDROPTERIDINE PYROPHOSPHOKINASE"/>
    <property type="match status" value="1"/>
</dbReference>
<evidence type="ECO:0000259" key="13">
    <source>
        <dbReference type="Pfam" id="PF01288"/>
    </source>
</evidence>
<sequence>MKKCVVCIGSNYNRKESLAFARRKLMELFSPVCFSVEQETLPVNIKNRSLFSNQVAVFFSELKEEEVKVELRKIEEAAGRSFENNKKGIIVLDIDLLLFHHRILKPEDMKREYILKGIEEIMNSETYRML</sequence>